<dbReference type="GO" id="GO:0005886">
    <property type="term" value="C:plasma membrane"/>
    <property type="evidence" value="ECO:0007669"/>
    <property type="project" value="TreeGrafter"/>
</dbReference>
<dbReference type="AlphaFoldDB" id="A0AAE0VCU8"/>
<dbReference type="InterPro" id="IPR003005">
    <property type="entry name" value="Amphiphysin"/>
</dbReference>
<dbReference type="EMBL" id="JAUCMX010000001">
    <property type="protein sequence ID" value="KAK3557133.1"/>
    <property type="molecule type" value="Genomic_DNA"/>
</dbReference>
<protein>
    <recommendedName>
        <fullName evidence="4">BAR domain-containing protein</fullName>
    </recommendedName>
</protein>
<dbReference type="GO" id="GO:0016706">
    <property type="term" value="F:2-oxoglutarate-dependent dioxygenase activity"/>
    <property type="evidence" value="ECO:0007669"/>
    <property type="project" value="InterPro"/>
</dbReference>
<accession>A0AAE0VCU8</accession>
<name>A0AAE0VCU8_9TELE</name>
<dbReference type="Pfam" id="PF03114">
    <property type="entry name" value="BAR"/>
    <property type="match status" value="2"/>
</dbReference>
<reference evidence="5" key="1">
    <citation type="submission" date="2023-06" db="EMBL/GenBank/DDBJ databases">
        <title>Male Hemibagrus guttatus genome.</title>
        <authorList>
            <person name="Bian C."/>
        </authorList>
    </citation>
    <scope>NUCLEOTIDE SEQUENCE</scope>
    <source>
        <strain evidence="5">Male_cb2023</strain>
        <tissue evidence="5">Muscle</tissue>
    </source>
</reference>
<dbReference type="PANTHER" id="PTHR46514:SF7">
    <property type="entry name" value="BRIDGING INTEGRATOR 1B"/>
    <property type="match status" value="1"/>
</dbReference>
<evidence type="ECO:0000259" key="4">
    <source>
        <dbReference type="PROSITE" id="PS51021"/>
    </source>
</evidence>
<keyword evidence="6" id="KW-1185">Reference proteome</keyword>
<dbReference type="GO" id="GO:0008168">
    <property type="term" value="F:methyltransferase activity"/>
    <property type="evidence" value="ECO:0007669"/>
    <property type="project" value="InterPro"/>
</dbReference>
<keyword evidence="3" id="KW-0175">Coiled coil</keyword>
<evidence type="ECO:0000256" key="2">
    <source>
        <dbReference type="ARBA" id="ARBA00022490"/>
    </source>
</evidence>
<dbReference type="SUPFAM" id="SSF103657">
    <property type="entry name" value="BAR/IMD domain-like"/>
    <property type="match status" value="2"/>
</dbReference>
<comment type="caution">
    <text evidence="5">The sequence shown here is derived from an EMBL/GenBank/DDBJ whole genome shotgun (WGS) entry which is preliminary data.</text>
</comment>
<dbReference type="PRINTS" id="PR01251">
    <property type="entry name" value="AMPHIPHYSIN"/>
</dbReference>
<evidence type="ECO:0000313" key="5">
    <source>
        <dbReference type="EMBL" id="KAK3557133.1"/>
    </source>
</evidence>
<evidence type="ECO:0000313" key="6">
    <source>
        <dbReference type="Proteomes" id="UP001274896"/>
    </source>
</evidence>
<dbReference type="InterPro" id="IPR004148">
    <property type="entry name" value="BAR_dom"/>
</dbReference>
<dbReference type="PROSITE" id="PS51021">
    <property type="entry name" value="BAR"/>
    <property type="match status" value="1"/>
</dbReference>
<comment type="subcellular location">
    <subcellularLocation>
        <location evidence="1">Cytoplasm</location>
    </subcellularLocation>
</comment>
<dbReference type="GO" id="GO:0008021">
    <property type="term" value="C:synaptic vesicle"/>
    <property type="evidence" value="ECO:0007669"/>
    <property type="project" value="TreeGrafter"/>
</dbReference>
<dbReference type="Gene3D" id="1.20.1270.60">
    <property type="entry name" value="Arfaptin homology (AH) domain/BAR domain"/>
    <property type="match status" value="2"/>
</dbReference>
<dbReference type="InterPro" id="IPR015095">
    <property type="entry name" value="AlkB_hom8_N"/>
</dbReference>
<feature type="coiled-coil region" evidence="3">
    <location>
        <begin position="589"/>
        <end position="623"/>
    </location>
</feature>
<dbReference type="PANTHER" id="PTHR46514">
    <property type="entry name" value="AMPHIPHYSIN"/>
    <property type="match status" value="1"/>
</dbReference>
<feature type="domain" description="BAR" evidence="4">
    <location>
        <begin position="439"/>
        <end position="633"/>
    </location>
</feature>
<organism evidence="5 6">
    <name type="scientific">Hemibagrus guttatus</name>
    <dbReference type="NCBI Taxonomy" id="175788"/>
    <lineage>
        <taxon>Eukaryota</taxon>
        <taxon>Metazoa</taxon>
        <taxon>Chordata</taxon>
        <taxon>Craniata</taxon>
        <taxon>Vertebrata</taxon>
        <taxon>Euteleostomi</taxon>
        <taxon>Actinopterygii</taxon>
        <taxon>Neopterygii</taxon>
        <taxon>Teleostei</taxon>
        <taxon>Ostariophysi</taxon>
        <taxon>Siluriformes</taxon>
        <taxon>Bagridae</taxon>
        <taxon>Hemibagrus</taxon>
    </lineage>
</organism>
<dbReference type="Proteomes" id="UP001274896">
    <property type="component" value="Unassembled WGS sequence"/>
</dbReference>
<dbReference type="Pfam" id="PF00078">
    <property type="entry name" value="RVT_1"/>
    <property type="match status" value="1"/>
</dbReference>
<proteinExistence type="predicted"/>
<sequence>MAETSKVNAGKLASNVQKRIIRAQEKMMQKLGKADETKDTAFAEVVANFNKQMAEGTKLQRDLRAYLEAVKKINLSAGTEVATIPRAGDKEALRTARAKLSRAIKEAKCTHAQRIHGHFQDSGDSLRMWQGIQAITNYKTTPSACDGDASLPDALNDFYAWFEAQNNVAARKTIPPPNDQTKTIVPVPKKSTVSCLNDYRPVALTPTVMKCFERLVMRHIKTQLPPSLDPLQFVYRPNRSTDDVLTTTHHLSLTHLDNKDTYVRMLFIDFSSAFNTIIPQHLIEKLSLLGLNITLCNWILYFLTAIHSSNHIVKFADDMTVVALISKNDESAYREEVQCLTAWCKANSLSLNVDKTKEMVVDHSPLFINGSPVEIIQNTKFFAENFTWSLNTTSISKKAQQCLYFLRRLRKAHLPPPILTIFYIGTIESILSSCITAWFGNCTVSDRKTLQRIVRTAEKIIGVSLPSITEMYTKANSIVDDPTHPSHTLFIFLPSGKRMSLCLSSAMHECSKHLQCCLVDMYEPDWFGKDEIDIISEDTDVLWGDFHQKLMDSALISMDAYMAQFPEIKARIAKRDRKLVDFDSARHHFASIQKSKKKDEAKIAKAEEELGKAQKVFEEINYNLQEELPSLWN</sequence>
<dbReference type="SMART" id="SM00721">
    <property type="entry name" value="BAR"/>
    <property type="match status" value="1"/>
</dbReference>
<dbReference type="Pfam" id="PF09004">
    <property type="entry name" value="ALKBH8_N"/>
    <property type="match status" value="1"/>
</dbReference>
<evidence type="ECO:0000256" key="3">
    <source>
        <dbReference type="SAM" id="Coils"/>
    </source>
</evidence>
<keyword evidence="2" id="KW-0963">Cytoplasm</keyword>
<feature type="non-terminal residue" evidence="5">
    <location>
        <position position="633"/>
    </location>
</feature>
<dbReference type="GO" id="GO:0048156">
    <property type="term" value="F:tau protein binding"/>
    <property type="evidence" value="ECO:0007669"/>
    <property type="project" value="TreeGrafter"/>
</dbReference>
<gene>
    <name evidence="5" type="ORF">QTP70_024738</name>
</gene>
<evidence type="ECO:0000256" key="1">
    <source>
        <dbReference type="ARBA" id="ARBA00004496"/>
    </source>
</evidence>
<dbReference type="CDD" id="cd01650">
    <property type="entry name" value="RT_nLTR_like"/>
    <property type="match status" value="1"/>
</dbReference>
<dbReference type="InterPro" id="IPR000477">
    <property type="entry name" value="RT_dom"/>
</dbReference>
<dbReference type="GO" id="GO:0005543">
    <property type="term" value="F:phospholipid binding"/>
    <property type="evidence" value="ECO:0007669"/>
    <property type="project" value="TreeGrafter"/>
</dbReference>
<dbReference type="InterPro" id="IPR027267">
    <property type="entry name" value="AH/BAR_dom_sf"/>
</dbReference>